<evidence type="ECO:0000313" key="4">
    <source>
        <dbReference type="Proteomes" id="UP000251956"/>
    </source>
</evidence>
<keyword evidence="4" id="KW-1185">Reference proteome</keyword>
<feature type="region of interest" description="Disordered" evidence="1">
    <location>
        <begin position="22"/>
        <end position="92"/>
    </location>
</feature>
<dbReference type="RefSeq" id="WP_112127814.1">
    <property type="nucleotide sequence ID" value="NZ_QMBQ01000003.1"/>
</dbReference>
<dbReference type="EMBL" id="QMBQ01000003">
    <property type="protein sequence ID" value="RAZ77410.1"/>
    <property type="molecule type" value="Genomic_DNA"/>
</dbReference>
<protein>
    <recommendedName>
        <fullName evidence="5">DUF680 domain-containing protein</fullName>
    </recommendedName>
</protein>
<feature type="signal peptide" evidence="2">
    <location>
        <begin position="1"/>
        <end position="21"/>
    </location>
</feature>
<reference evidence="4" key="1">
    <citation type="submission" date="2018-06" db="EMBL/GenBank/DDBJ databases">
        <authorList>
            <person name="Helene L.C."/>
            <person name="Dall'Agnol R."/>
            <person name="Delamuta J.R."/>
            <person name="Hungria M."/>
        </authorList>
    </citation>
    <scope>NUCLEOTIDE SEQUENCE [LARGE SCALE GENOMIC DNA]</scope>
    <source>
        <strain evidence="4">CNPSo 3140</strain>
    </source>
</reference>
<proteinExistence type="predicted"/>
<gene>
    <name evidence="3" type="ORF">DPM35_13140</name>
</gene>
<comment type="caution">
    <text evidence="3">The sequence shown here is derived from an EMBL/GenBank/DDBJ whole genome shotgun (WGS) entry which is preliminary data.</text>
</comment>
<evidence type="ECO:0000313" key="3">
    <source>
        <dbReference type="EMBL" id="RAZ77410.1"/>
    </source>
</evidence>
<dbReference type="OrthoDB" id="8086382at2"/>
<dbReference type="Proteomes" id="UP000251956">
    <property type="component" value="Unassembled WGS sequence"/>
</dbReference>
<evidence type="ECO:0008006" key="5">
    <source>
        <dbReference type="Google" id="ProtNLM"/>
    </source>
</evidence>
<feature type="compositionally biased region" description="Polar residues" evidence="1">
    <location>
        <begin position="22"/>
        <end position="49"/>
    </location>
</feature>
<evidence type="ECO:0000256" key="2">
    <source>
        <dbReference type="SAM" id="SignalP"/>
    </source>
</evidence>
<accession>A0A330GY00</accession>
<evidence type="ECO:0000256" key="1">
    <source>
        <dbReference type="SAM" id="MobiDB-lite"/>
    </source>
</evidence>
<name>A0A330GY00_9HYPH</name>
<dbReference type="AlphaFoldDB" id="A0A330GY00"/>
<sequence length="92" mass="9380">MFRKVIAASALVLALGGAAMAQSSDDWSWWHSGNSTSSERPIDRTTTGSIAGGDATGLNILGNTGASGPCADNTPGPDANSQQNVNDHYCGK</sequence>
<feature type="chain" id="PRO_5016235565" description="DUF680 domain-containing protein" evidence="2">
    <location>
        <begin position="22"/>
        <end position="92"/>
    </location>
</feature>
<keyword evidence="2" id="KW-0732">Signal</keyword>
<reference evidence="3 4" key="2">
    <citation type="submission" date="2018-07" db="EMBL/GenBank/DDBJ databases">
        <title>Diversity of Mesorhizobium strains in Brazil.</title>
        <authorList>
            <person name="Helene L.C.F."/>
            <person name="Dall'Agnol R."/>
            <person name="Delamuta J.R.M."/>
            <person name="Hungria M."/>
        </authorList>
    </citation>
    <scope>NUCLEOTIDE SEQUENCE [LARGE SCALE GENOMIC DNA]</scope>
    <source>
        <strain evidence="3 4">CNPSo 3140</strain>
    </source>
</reference>
<organism evidence="3 4">
    <name type="scientific">Mesorhizobium atlanticum</name>
    <dbReference type="NCBI Taxonomy" id="2233532"/>
    <lineage>
        <taxon>Bacteria</taxon>
        <taxon>Pseudomonadati</taxon>
        <taxon>Pseudomonadota</taxon>
        <taxon>Alphaproteobacteria</taxon>
        <taxon>Hyphomicrobiales</taxon>
        <taxon>Phyllobacteriaceae</taxon>
        <taxon>Mesorhizobium</taxon>
    </lineage>
</organism>